<evidence type="ECO:0000256" key="12">
    <source>
        <dbReference type="ARBA" id="ARBA00023180"/>
    </source>
</evidence>
<dbReference type="InterPro" id="IPR013098">
    <property type="entry name" value="Ig_I-set"/>
</dbReference>
<comment type="subcellular location">
    <subcellularLocation>
        <location evidence="1">Cell membrane</location>
        <topology evidence="1">Single-pass type I membrane protein</topology>
    </subcellularLocation>
    <subcellularLocation>
        <location evidence="14">Synapse</location>
    </subcellularLocation>
</comment>
<evidence type="ECO:0000313" key="20">
    <source>
        <dbReference type="Proteomes" id="UP000827092"/>
    </source>
</evidence>
<feature type="region of interest" description="Disordered" evidence="15">
    <location>
        <begin position="1381"/>
        <end position="1413"/>
    </location>
</feature>
<dbReference type="CDD" id="cd00096">
    <property type="entry name" value="Ig"/>
    <property type="match status" value="2"/>
</dbReference>
<dbReference type="Pfam" id="PF00041">
    <property type="entry name" value="fn3"/>
    <property type="match status" value="3"/>
</dbReference>
<dbReference type="FunFam" id="2.60.40.10:FF:000324">
    <property type="entry name" value="Down syndrome cell adhesion molecule, isoform D"/>
    <property type="match status" value="1"/>
</dbReference>
<feature type="domain" description="Ig-like" evidence="17">
    <location>
        <begin position="157"/>
        <end position="245"/>
    </location>
</feature>
<protein>
    <recommendedName>
        <fullName evidence="21">Down syndrome cell adhesion molecule-like protein Dscam2</fullName>
    </recommendedName>
</protein>
<keyword evidence="8 16" id="KW-1133">Transmembrane helix</keyword>
<feature type="domain" description="Ig-like" evidence="17">
    <location>
        <begin position="634"/>
        <end position="728"/>
    </location>
</feature>
<evidence type="ECO:0000256" key="13">
    <source>
        <dbReference type="ARBA" id="ARBA00023319"/>
    </source>
</evidence>
<dbReference type="PANTHER" id="PTHR44170">
    <property type="entry name" value="PROTEIN SIDEKICK"/>
    <property type="match status" value="1"/>
</dbReference>
<dbReference type="SUPFAM" id="SSF48726">
    <property type="entry name" value="Immunoglobulin"/>
    <property type="match status" value="7"/>
</dbReference>
<gene>
    <name evidence="19" type="ORF">JTE90_019061</name>
</gene>
<evidence type="ECO:0000256" key="8">
    <source>
        <dbReference type="ARBA" id="ARBA00022989"/>
    </source>
</evidence>
<keyword evidence="7" id="KW-0524">Neurogenesis</keyword>
<keyword evidence="10 16" id="KW-0472">Membrane</keyword>
<evidence type="ECO:0008006" key="21">
    <source>
        <dbReference type="Google" id="ProtNLM"/>
    </source>
</evidence>
<dbReference type="InterPro" id="IPR003599">
    <property type="entry name" value="Ig_sub"/>
</dbReference>
<feature type="domain" description="Ig-like" evidence="17">
    <location>
        <begin position="534"/>
        <end position="629"/>
    </location>
</feature>
<dbReference type="Pfam" id="PF13927">
    <property type="entry name" value="Ig_3"/>
    <property type="match status" value="5"/>
</dbReference>
<dbReference type="InterPro" id="IPR036116">
    <property type="entry name" value="FN3_sf"/>
</dbReference>
<feature type="domain" description="Ig-like" evidence="17">
    <location>
        <begin position="438"/>
        <end position="525"/>
    </location>
</feature>
<dbReference type="InterPro" id="IPR056754">
    <property type="entry name" value="DSCAM/DSCAML_C"/>
</dbReference>
<keyword evidence="12" id="KW-0325">Glycoprotein</keyword>
<dbReference type="CDD" id="cd20956">
    <property type="entry name" value="IgI_4_Dscam"/>
    <property type="match status" value="1"/>
</dbReference>
<accession>A0AAV6V021</accession>
<dbReference type="FunFam" id="2.60.40.10:FF:000719">
    <property type="entry name" value="nephrin isoform X1"/>
    <property type="match status" value="1"/>
</dbReference>
<keyword evidence="9" id="KW-0770">Synapse</keyword>
<keyword evidence="13" id="KW-0393">Immunoglobulin domain</keyword>
<evidence type="ECO:0000313" key="19">
    <source>
        <dbReference type="EMBL" id="KAG8189302.1"/>
    </source>
</evidence>
<feature type="domain" description="Fibronectin type-III" evidence="18">
    <location>
        <begin position="737"/>
        <end position="833"/>
    </location>
</feature>
<feature type="domain" description="Fibronectin type-III" evidence="18">
    <location>
        <begin position="838"/>
        <end position="940"/>
    </location>
</feature>
<dbReference type="PROSITE" id="PS50835">
    <property type="entry name" value="IG_LIKE"/>
    <property type="match status" value="7"/>
</dbReference>
<evidence type="ECO:0000256" key="7">
    <source>
        <dbReference type="ARBA" id="ARBA00022902"/>
    </source>
</evidence>
<evidence type="ECO:0000256" key="14">
    <source>
        <dbReference type="ARBA" id="ARBA00034103"/>
    </source>
</evidence>
<evidence type="ECO:0000259" key="18">
    <source>
        <dbReference type="PROSITE" id="PS50853"/>
    </source>
</evidence>
<sequence>MKVHELTVRSYTVLYSGELLIHETQEKDAEWSYRCQTRHRLTGEMVVSISAGKITVTEPHASTLPRVTFNQAQVRAEDGSPVQLPCVAQGNPPPTYRWMKDVSGVLTTVKEDARMWLVQGTLNIKKVIRSDAGKYQCIVRNSIGERRIESALIVTAPLHVTMLPQHQTLNTGQEATFTCNITGYPIHTVTWKKDQRPIAVTNRIQLLSREVLHIASLKREDRGMYQCFVYNDVDGAQGTSELKISDVPPTLISVFPEQTQHPGTTISLKCVSTGNPLPRVTWYLDGGAIGRNSRVALGDYVTDTSHVVSFLNISDVRTEDGGEYKCHVGNDVGTTSHGSRLNVYGPVFVRTMPNVTAISGEDLVVRCPYGGYPIKSVRWFKSGLLLPLNHRQKVSHGGTLSVQSVQRAADEGHYSCVVRSVDGETATGATHVSVVVSPVIDPHFFRESNTVDEDARTKLVCIVTRGDPPLRFHWLKNGLPYLPHGDTTVQTTEDSSIMTFKRVVSSDRGQYTCVAKNVASSANMTMQLIVNVPPQWTVEPGNSTVVLGNTVWLDCAAVGFPAPSVLWKKLVYTENTAGDFTYVTSSPKAHRYTNGTLVISDAEESDAGAYLCQANNGIGAGLSKIVSIQVLVPPRFKESFQSLATRERTNATLKCDATGHAPITITWQKNKITLADAKTNKQRYFIRNISKKHQTTSELQILNSERSDTGKYTCTAVSDIGMDEAVIQFLVQGLPDAPSNITVLNSTSRSVSLLWEVSHNGNSRITGSTVLYQTVSDNHWNGQTSQLIVSGAENSATLRALTPITLYYVRVVAENTLGQSKPSAVFNVTTDEEAPSAPPQNVQVHSTGAQSIKVTWKPPPEESQHGHIKGYYIGYRLTTTSGNYTWKQVDTNQEKEQQSTYITGLQPFTKYDIVAKAYNLAGAGPKSAKIMGKTLETAPPTSPIVHIVSATDSAIEFSWKKDIKDKAAIPGSPSGNYMSPNGGSVPVLVDSVSLTKDLVSPTGDFVSPTGDFVSPTGDFVSPPGDFVSPTGDFVSPTGDFVSPPGDFVSPTGDFVSPTGDFVSPPGDFVSPTGDFVSPIEYTVHYKSDDGDWKTELLPSNSERYTLRGLKCGTRYRLYMTASNSLGTGEPSTPVNTRTQGAAPITPHEDSFIHPNATSVALRLTTWQSGGCPIRHFTVQHRPKHQTQWIIDSDRLDTAKNVFVVRHLAPDRDYVVMVTAYNDAGLTQGEYAVRTLAASAIAPTSSPAFGKRETGLPFYKNIALVVPVVVSSLVIVVLLFAIVVCFRKHAQDRRGRHDYDNRKPVGDSLMMNDMAKQIPAKSTKFSHYTCPAGKTDYAEPYACNDSVTSRQASDGLFATIKRCPTRPIYMSASYKQGSEAFCTQHSTPHDGSTRSEPTSNEKWSNPRNNSQPMR</sequence>
<reference evidence="19 20" key="1">
    <citation type="journal article" date="2022" name="Nat. Ecol. Evol.">
        <title>A masculinizing supergene underlies an exaggerated male reproductive morph in a spider.</title>
        <authorList>
            <person name="Hendrickx F."/>
            <person name="De Corte Z."/>
            <person name="Sonet G."/>
            <person name="Van Belleghem S.M."/>
            <person name="Kostlbacher S."/>
            <person name="Vangestel C."/>
        </authorList>
    </citation>
    <scope>NUCLEOTIDE SEQUENCE [LARGE SCALE GENOMIC DNA]</scope>
    <source>
        <strain evidence="19">W744_W776</strain>
    </source>
</reference>
<dbReference type="GO" id="GO:0045202">
    <property type="term" value="C:synapse"/>
    <property type="evidence" value="ECO:0007669"/>
    <property type="project" value="UniProtKB-SubCell"/>
</dbReference>
<feature type="domain" description="Fibronectin type-III" evidence="18">
    <location>
        <begin position="1043"/>
        <end position="1141"/>
    </location>
</feature>
<feature type="domain" description="Ig-like" evidence="17">
    <location>
        <begin position="346"/>
        <end position="433"/>
    </location>
</feature>
<dbReference type="InterPro" id="IPR013783">
    <property type="entry name" value="Ig-like_fold"/>
</dbReference>
<evidence type="ECO:0000256" key="4">
    <source>
        <dbReference type="ARBA" id="ARBA00022729"/>
    </source>
</evidence>
<dbReference type="Gene3D" id="2.60.40.10">
    <property type="entry name" value="Immunoglobulins"/>
    <property type="match status" value="12"/>
</dbReference>
<dbReference type="Pfam" id="PF25059">
    <property type="entry name" value="FN3_DSCAM-DSCAML_C"/>
    <property type="match status" value="1"/>
</dbReference>
<dbReference type="InterPro" id="IPR003961">
    <property type="entry name" value="FN3_dom"/>
</dbReference>
<dbReference type="InterPro" id="IPR003598">
    <property type="entry name" value="Ig_sub2"/>
</dbReference>
<dbReference type="PROSITE" id="PS50853">
    <property type="entry name" value="FN3"/>
    <property type="match status" value="4"/>
</dbReference>
<feature type="transmembrane region" description="Helical" evidence="16">
    <location>
        <begin position="1261"/>
        <end position="1285"/>
    </location>
</feature>
<dbReference type="EMBL" id="JAFNEN010000218">
    <property type="protein sequence ID" value="KAG8189302.1"/>
    <property type="molecule type" value="Genomic_DNA"/>
</dbReference>
<evidence type="ECO:0000256" key="10">
    <source>
        <dbReference type="ARBA" id="ARBA00023136"/>
    </source>
</evidence>
<keyword evidence="4" id="KW-0732">Signal</keyword>
<keyword evidence="20" id="KW-1185">Reference proteome</keyword>
<dbReference type="PANTHER" id="PTHR44170:SF56">
    <property type="entry name" value="FIBRONECTIN TYPE-III DOMAIN-CONTAINING PROTEIN"/>
    <property type="match status" value="1"/>
</dbReference>
<dbReference type="FunFam" id="2.60.40.10:FF:000333">
    <property type="entry name" value="Down syndrome cell adhesion molecule"/>
    <property type="match status" value="1"/>
</dbReference>
<dbReference type="CDD" id="cd20958">
    <property type="entry name" value="IgI_5_Dscam"/>
    <property type="match status" value="1"/>
</dbReference>
<dbReference type="GO" id="GO:0009653">
    <property type="term" value="P:anatomical structure morphogenesis"/>
    <property type="evidence" value="ECO:0007669"/>
    <property type="project" value="UniProtKB-ARBA"/>
</dbReference>
<dbReference type="GO" id="GO:0098609">
    <property type="term" value="P:cell-cell adhesion"/>
    <property type="evidence" value="ECO:0007669"/>
    <property type="project" value="TreeGrafter"/>
</dbReference>
<dbReference type="FunFam" id="2.60.40.10:FF:000120">
    <property type="entry name" value="Down syndrome cell adhesion molecule like 1"/>
    <property type="match status" value="1"/>
</dbReference>
<dbReference type="FunFam" id="2.60.40.10:FF:000104">
    <property type="entry name" value="Down syndrome cell adhesion molecule b"/>
    <property type="match status" value="1"/>
</dbReference>
<keyword evidence="5" id="KW-0677">Repeat</keyword>
<dbReference type="SMART" id="SM00060">
    <property type="entry name" value="FN3"/>
    <property type="match status" value="4"/>
</dbReference>
<dbReference type="SMART" id="SM00409">
    <property type="entry name" value="IG"/>
    <property type="match status" value="7"/>
</dbReference>
<evidence type="ECO:0000256" key="1">
    <source>
        <dbReference type="ARBA" id="ARBA00004251"/>
    </source>
</evidence>
<evidence type="ECO:0000259" key="17">
    <source>
        <dbReference type="PROSITE" id="PS50835"/>
    </source>
</evidence>
<feature type="domain" description="Fibronectin type-III" evidence="18">
    <location>
        <begin position="1142"/>
        <end position="1243"/>
    </location>
</feature>
<dbReference type="SUPFAM" id="SSF49265">
    <property type="entry name" value="Fibronectin type III"/>
    <property type="match status" value="2"/>
</dbReference>
<organism evidence="19 20">
    <name type="scientific">Oedothorax gibbosus</name>
    <dbReference type="NCBI Taxonomy" id="931172"/>
    <lineage>
        <taxon>Eukaryota</taxon>
        <taxon>Metazoa</taxon>
        <taxon>Ecdysozoa</taxon>
        <taxon>Arthropoda</taxon>
        <taxon>Chelicerata</taxon>
        <taxon>Arachnida</taxon>
        <taxon>Araneae</taxon>
        <taxon>Araneomorphae</taxon>
        <taxon>Entelegynae</taxon>
        <taxon>Araneoidea</taxon>
        <taxon>Linyphiidae</taxon>
        <taxon>Erigoninae</taxon>
        <taxon>Oedothorax</taxon>
    </lineage>
</organism>
<keyword evidence="11" id="KW-1015">Disulfide bond</keyword>
<evidence type="ECO:0000256" key="2">
    <source>
        <dbReference type="ARBA" id="ARBA00022475"/>
    </source>
</evidence>
<dbReference type="Proteomes" id="UP000827092">
    <property type="component" value="Unassembled WGS sequence"/>
</dbReference>
<feature type="domain" description="Ig-like" evidence="17">
    <location>
        <begin position="65"/>
        <end position="155"/>
    </location>
</feature>
<dbReference type="SMART" id="SM00408">
    <property type="entry name" value="IGc2"/>
    <property type="match status" value="7"/>
</dbReference>
<evidence type="ECO:0000256" key="9">
    <source>
        <dbReference type="ARBA" id="ARBA00023018"/>
    </source>
</evidence>
<evidence type="ECO:0000256" key="11">
    <source>
        <dbReference type="ARBA" id="ARBA00023157"/>
    </source>
</evidence>
<feature type="compositionally biased region" description="Polar residues" evidence="15">
    <location>
        <begin position="1393"/>
        <end position="1413"/>
    </location>
</feature>
<dbReference type="InterPro" id="IPR007110">
    <property type="entry name" value="Ig-like_dom"/>
</dbReference>
<comment type="caution">
    <text evidence="19">The sequence shown here is derived from an EMBL/GenBank/DDBJ whole genome shotgun (WGS) entry which is preliminary data.</text>
</comment>
<dbReference type="CDD" id="cd20957">
    <property type="entry name" value="IgC2_3_Dscam"/>
    <property type="match status" value="1"/>
</dbReference>
<evidence type="ECO:0000256" key="3">
    <source>
        <dbReference type="ARBA" id="ARBA00022692"/>
    </source>
</evidence>
<evidence type="ECO:0000256" key="15">
    <source>
        <dbReference type="SAM" id="MobiDB-lite"/>
    </source>
</evidence>
<feature type="domain" description="Ig-like" evidence="17">
    <location>
        <begin position="249"/>
        <end position="342"/>
    </location>
</feature>
<proteinExistence type="predicted"/>
<dbReference type="FunFam" id="2.60.40.10:FF:000017">
    <property type="entry name" value="Down syndrome cell adhesion molecule b"/>
    <property type="match status" value="1"/>
</dbReference>
<dbReference type="InterPro" id="IPR036179">
    <property type="entry name" value="Ig-like_dom_sf"/>
</dbReference>
<dbReference type="Pfam" id="PF07679">
    <property type="entry name" value="I-set"/>
    <property type="match status" value="2"/>
</dbReference>
<keyword evidence="2" id="KW-1003">Cell membrane</keyword>
<evidence type="ECO:0000256" key="5">
    <source>
        <dbReference type="ARBA" id="ARBA00022737"/>
    </source>
</evidence>
<evidence type="ECO:0000256" key="16">
    <source>
        <dbReference type="SAM" id="Phobius"/>
    </source>
</evidence>
<dbReference type="GO" id="GO:0007399">
    <property type="term" value="P:nervous system development"/>
    <property type="evidence" value="ECO:0007669"/>
    <property type="project" value="UniProtKB-KW"/>
</dbReference>
<evidence type="ECO:0000256" key="6">
    <source>
        <dbReference type="ARBA" id="ARBA00022889"/>
    </source>
</evidence>
<dbReference type="CDD" id="cd00063">
    <property type="entry name" value="FN3"/>
    <property type="match status" value="4"/>
</dbReference>
<name>A0AAV6V021_9ARAC</name>
<dbReference type="GO" id="GO:0005886">
    <property type="term" value="C:plasma membrane"/>
    <property type="evidence" value="ECO:0007669"/>
    <property type="project" value="UniProtKB-SubCell"/>
</dbReference>
<keyword evidence="6" id="KW-0130">Cell adhesion</keyword>
<dbReference type="FunFam" id="2.60.40.10:FF:000032">
    <property type="entry name" value="palladin isoform X1"/>
    <property type="match status" value="1"/>
</dbReference>
<keyword evidence="3 16" id="KW-0812">Transmembrane</keyword>
<dbReference type="GO" id="GO:0030154">
    <property type="term" value="P:cell differentiation"/>
    <property type="evidence" value="ECO:0007669"/>
    <property type="project" value="UniProtKB-ARBA"/>
</dbReference>